<keyword evidence="2" id="KW-1185">Reference proteome</keyword>
<dbReference type="Proteomes" id="UP000295668">
    <property type="component" value="Unassembled WGS sequence"/>
</dbReference>
<organism evidence="1 2">
    <name type="scientific">Pedobacter changchengzhani</name>
    <dbReference type="NCBI Taxonomy" id="2529274"/>
    <lineage>
        <taxon>Bacteria</taxon>
        <taxon>Pseudomonadati</taxon>
        <taxon>Bacteroidota</taxon>
        <taxon>Sphingobacteriia</taxon>
        <taxon>Sphingobacteriales</taxon>
        <taxon>Sphingobacteriaceae</taxon>
        <taxon>Pedobacter</taxon>
    </lineage>
</organism>
<evidence type="ECO:0000313" key="2">
    <source>
        <dbReference type="Proteomes" id="UP000295668"/>
    </source>
</evidence>
<sequence>MKTDVVEIFQTLRACLQPYATRGYTAHKNSESDFELWSEKNMVDEGEKVTERFFAGLRIDGDAVVVKTGLDMDDKDADASRLKIENLSNEKVKEVENLIAITHNHFKEKKWI</sequence>
<evidence type="ECO:0000313" key="1">
    <source>
        <dbReference type="EMBL" id="TDG35851.1"/>
    </source>
</evidence>
<dbReference type="EMBL" id="SJCY01000007">
    <property type="protein sequence ID" value="TDG35851.1"/>
    <property type="molecule type" value="Genomic_DNA"/>
</dbReference>
<accession>A0A4R5MJS2</accession>
<comment type="caution">
    <text evidence="1">The sequence shown here is derived from an EMBL/GenBank/DDBJ whole genome shotgun (WGS) entry which is preliminary data.</text>
</comment>
<gene>
    <name evidence="1" type="ORF">EZJ43_10875</name>
</gene>
<dbReference type="AlphaFoldDB" id="A0A4R5MJS2"/>
<name>A0A4R5MJS2_9SPHI</name>
<proteinExistence type="predicted"/>
<protein>
    <submittedName>
        <fullName evidence="1">Uncharacterized protein</fullName>
    </submittedName>
</protein>
<dbReference type="RefSeq" id="WP_133262742.1">
    <property type="nucleotide sequence ID" value="NZ_SJCY01000007.1"/>
</dbReference>
<reference evidence="1 2" key="1">
    <citation type="submission" date="2019-02" db="EMBL/GenBank/DDBJ databases">
        <title>Pedobacter sp. nov., a novel speices isolated from soil of pinguins habitat in Antarcitica.</title>
        <authorList>
            <person name="He R.-H."/>
        </authorList>
    </citation>
    <scope>NUCLEOTIDE SEQUENCE [LARGE SCALE GENOMIC DNA]</scope>
    <source>
        <strain evidence="1 2">E01020</strain>
    </source>
</reference>
<dbReference type="OrthoDB" id="6331972at2"/>